<keyword evidence="3" id="KW-0812">Transmembrane</keyword>
<keyword evidence="1" id="KW-0175">Coiled coil</keyword>
<name>A0A6C0B1H6_9ZZZZ</name>
<feature type="region of interest" description="Disordered" evidence="2">
    <location>
        <begin position="162"/>
        <end position="183"/>
    </location>
</feature>
<keyword evidence="3" id="KW-1133">Transmembrane helix</keyword>
<reference evidence="4" key="1">
    <citation type="journal article" date="2020" name="Nature">
        <title>Giant virus diversity and host interactions through global metagenomics.</title>
        <authorList>
            <person name="Schulz F."/>
            <person name="Roux S."/>
            <person name="Paez-Espino D."/>
            <person name="Jungbluth S."/>
            <person name="Walsh D.A."/>
            <person name="Denef V.J."/>
            <person name="McMahon K.D."/>
            <person name="Konstantinidis K.T."/>
            <person name="Eloe-Fadrosh E.A."/>
            <person name="Kyrpides N.C."/>
            <person name="Woyke T."/>
        </authorList>
    </citation>
    <scope>NUCLEOTIDE SEQUENCE</scope>
    <source>
        <strain evidence="4">GVMAG-M-3300009185-7</strain>
    </source>
</reference>
<protein>
    <submittedName>
        <fullName evidence="4">Uncharacterized protein</fullName>
    </submittedName>
</protein>
<evidence type="ECO:0000256" key="3">
    <source>
        <dbReference type="SAM" id="Phobius"/>
    </source>
</evidence>
<evidence type="ECO:0000313" key="4">
    <source>
        <dbReference type="EMBL" id="QHS85942.1"/>
    </source>
</evidence>
<feature type="coiled-coil region" evidence="1">
    <location>
        <begin position="78"/>
        <end position="115"/>
    </location>
</feature>
<dbReference type="EMBL" id="MN739050">
    <property type="protein sequence ID" value="QHS85942.1"/>
    <property type="molecule type" value="Genomic_DNA"/>
</dbReference>
<evidence type="ECO:0000256" key="2">
    <source>
        <dbReference type="SAM" id="MobiDB-lite"/>
    </source>
</evidence>
<accession>A0A6C0B1H6</accession>
<proteinExistence type="predicted"/>
<sequence length="183" mass="20723">MDISQYQKDRARELDAFQNEYTQLKTQYTSRLTQAVYETDSAKQAELVKQVLSINSELAKHIREFLQSSNGKFDPALISELTADIIRYQKEFEAIEKSSDKAKALKSVLNKQEEELSILHKSFNIYLGIFLGLIAVVLLLIFRTAIMQMTQVVVETVTSTSTSEMGYSPESFPEDGGQLMPPL</sequence>
<feature type="transmembrane region" description="Helical" evidence="3">
    <location>
        <begin position="123"/>
        <end position="142"/>
    </location>
</feature>
<dbReference type="AlphaFoldDB" id="A0A6C0B1H6"/>
<organism evidence="4">
    <name type="scientific">viral metagenome</name>
    <dbReference type="NCBI Taxonomy" id="1070528"/>
    <lineage>
        <taxon>unclassified sequences</taxon>
        <taxon>metagenomes</taxon>
        <taxon>organismal metagenomes</taxon>
    </lineage>
</organism>
<evidence type="ECO:0000256" key="1">
    <source>
        <dbReference type="SAM" id="Coils"/>
    </source>
</evidence>
<keyword evidence="3" id="KW-0472">Membrane</keyword>